<comment type="caution">
    <text evidence="2">The sequence shown here is derived from an EMBL/GenBank/DDBJ whole genome shotgun (WGS) entry which is preliminary data.</text>
</comment>
<evidence type="ECO:0000256" key="1">
    <source>
        <dbReference type="SAM" id="MobiDB-lite"/>
    </source>
</evidence>
<feature type="region of interest" description="Disordered" evidence="1">
    <location>
        <begin position="30"/>
        <end position="69"/>
    </location>
</feature>
<organism evidence="2 3">
    <name type="scientific">Dryococelus australis</name>
    <dbReference type="NCBI Taxonomy" id="614101"/>
    <lineage>
        <taxon>Eukaryota</taxon>
        <taxon>Metazoa</taxon>
        <taxon>Ecdysozoa</taxon>
        <taxon>Arthropoda</taxon>
        <taxon>Hexapoda</taxon>
        <taxon>Insecta</taxon>
        <taxon>Pterygota</taxon>
        <taxon>Neoptera</taxon>
        <taxon>Polyneoptera</taxon>
        <taxon>Phasmatodea</taxon>
        <taxon>Verophasmatodea</taxon>
        <taxon>Anareolatae</taxon>
        <taxon>Phasmatidae</taxon>
        <taxon>Eurycanthinae</taxon>
        <taxon>Dryococelus</taxon>
    </lineage>
</organism>
<feature type="region of interest" description="Disordered" evidence="1">
    <location>
        <begin position="152"/>
        <end position="178"/>
    </location>
</feature>
<feature type="compositionally biased region" description="Basic and acidic residues" evidence="1">
    <location>
        <begin position="169"/>
        <end position="178"/>
    </location>
</feature>
<accession>A0ABQ9GKQ7</accession>
<protein>
    <submittedName>
        <fullName evidence="2">Uncharacterized protein</fullName>
    </submittedName>
</protein>
<name>A0ABQ9GKQ7_9NEOP</name>
<gene>
    <name evidence="2" type="ORF">PR048_026217</name>
</gene>
<evidence type="ECO:0000313" key="3">
    <source>
        <dbReference type="Proteomes" id="UP001159363"/>
    </source>
</evidence>
<reference evidence="2 3" key="1">
    <citation type="submission" date="2023-02" db="EMBL/GenBank/DDBJ databases">
        <title>LHISI_Scaffold_Assembly.</title>
        <authorList>
            <person name="Stuart O.P."/>
            <person name="Cleave R."/>
            <person name="Magrath M.J.L."/>
            <person name="Mikheyev A.S."/>
        </authorList>
    </citation>
    <scope>NUCLEOTIDE SEQUENCE [LARGE SCALE GENOMIC DNA]</scope>
    <source>
        <strain evidence="2">Daus_M_001</strain>
        <tissue evidence="2">Leg muscle</tissue>
    </source>
</reference>
<keyword evidence="3" id="KW-1185">Reference proteome</keyword>
<dbReference type="EMBL" id="JARBHB010000011">
    <property type="protein sequence ID" value="KAJ8872611.1"/>
    <property type="molecule type" value="Genomic_DNA"/>
</dbReference>
<evidence type="ECO:0000313" key="2">
    <source>
        <dbReference type="EMBL" id="KAJ8872611.1"/>
    </source>
</evidence>
<dbReference type="Proteomes" id="UP001159363">
    <property type="component" value="Chromosome 10"/>
</dbReference>
<proteinExistence type="predicted"/>
<sequence>MESRADIDPIKCPLSRRQFENYSGEKAACTVSSDRTRQRNGLTGHQADRTPSVRSAHLSAGGSTNKEPYLSQPAVANQQRPARFALLFKVEVHAVRLEHCAPFQSLAFSVDVAVDARGSVALIATALLDLKRGKKLRVGGNLNPIGVKCGEHGTTPECNGGGNGRSPRKPADQRRRTARFPDAKIRGVTRLGIEPGSSWCEEMRNFETKKEDNKMADKNGSRKQDGRQLNVMVKVMNIKDGGIQYGGRIQLLWQSVSYKLLTNCWIPGEFASSMTFRLDSTVLCTNMPLSAARWLSAATVEGGDWASVLQEVSNTVWTNVYSYINAHYRGDDGQDTRDSVVLITLAILCLKRSKPCTKDGVDRARWLRTTNLRVPTYNCFSAYTSSKNGVRFRHVLHTAYHVKTSRPRRVGFSEMSQTHIVNVLQQVPRKITAGALCGYAADSEYSRNSVTPETLHALRVAAMRHWACVLVSPVSLSRFLTLEAGFPRGVHPTLNISSCEQFYSRFTVSCNFSEALLKFYFQDITTPRANNVLRVLTEAQLRRSGLRENHRILTKTEAKLRGPAARTRDINVHQPVRHYARSQGITQPIRERRALASKDSPRHLVSVLVCPMIRQRRVTSIAVRWELCAEGVRLGNVTAHILRTLVYTVIYEPADPRPRDLLNSIATGTTGP</sequence>